<reference evidence="3 4" key="1">
    <citation type="journal article" date="2017" name="Genome Announc.">
        <title>Genome sequence of the saprophytic ascomycete Epicoccum nigrum ICMP 19927 strain isolated from New Zealand.</title>
        <authorList>
            <person name="Fokin M."/>
            <person name="Fleetwood D."/>
            <person name="Weir B.S."/>
            <person name="Villas-Boas S.G."/>
        </authorList>
    </citation>
    <scope>NUCLEOTIDE SEQUENCE [LARGE SCALE GENOMIC DNA]</scope>
    <source>
        <strain evidence="3 4">ICMP 19927</strain>
    </source>
</reference>
<evidence type="ECO:0000313" key="4">
    <source>
        <dbReference type="Proteomes" id="UP000193240"/>
    </source>
</evidence>
<feature type="chain" id="PRO_5012530983" description="Post-SET domain-containing protein" evidence="2">
    <location>
        <begin position="33"/>
        <end position="79"/>
    </location>
</feature>
<dbReference type="AlphaFoldDB" id="A0A1Y2LS01"/>
<proteinExistence type="predicted"/>
<dbReference type="InterPro" id="IPR046341">
    <property type="entry name" value="SET_dom_sf"/>
</dbReference>
<dbReference type="Proteomes" id="UP000193240">
    <property type="component" value="Unassembled WGS sequence"/>
</dbReference>
<dbReference type="InParanoid" id="A0A1Y2LS01"/>
<organism evidence="3 4">
    <name type="scientific">Epicoccum nigrum</name>
    <name type="common">Soil fungus</name>
    <name type="synonym">Epicoccum purpurascens</name>
    <dbReference type="NCBI Taxonomy" id="105696"/>
    <lineage>
        <taxon>Eukaryota</taxon>
        <taxon>Fungi</taxon>
        <taxon>Dikarya</taxon>
        <taxon>Ascomycota</taxon>
        <taxon>Pezizomycotina</taxon>
        <taxon>Dothideomycetes</taxon>
        <taxon>Pleosporomycetidae</taxon>
        <taxon>Pleosporales</taxon>
        <taxon>Pleosporineae</taxon>
        <taxon>Didymellaceae</taxon>
        <taxon>Epicoccum</taxon>
    </lineage>
</organism>
<dbReference type="SUPFAM" id="SSF82199">
    <property type="entry name" value="SET domain"/>
    <property type="match status" value="1"/>
</dbReference>
<dbReference type="Gene3D" id="2.170.270.10">
    <property type="entry name" value="SET domain"/>
    <property type="match status" value="1"/>
</dbReference>
<keyword evidence="4" id="KW-1185">Reference proteome</keyword>
<evidence type="ECO:0000313" key="3">
    <source>
        <dbReference type="EMBL" id="OSS46664.1"/>
    </source>
</evidence>
<feature type="region of interest" description="Disordered" evidence="1">
    <location>
        <begin position="60"/>
        <end position="79"/>
    </location>
</feature>
<dbReference type="EMBL" id="KZ107850">
    <property type="protein sequence ID" value="OSS46664.1"/>
    <property type="molecule type" value="Genomic_DNA"/>
</dbReference>
<feature type="compositionally biased region" description="Basic and acidic residues" evidence="1">
    <location>
        <begin position="64"/>
        <end position="73"/>
    </location>
</feature>
<keyword evidence="2" id="KW-0732">Signal</keyword>
<feature type="signal peptide" evidence="2">
    <location>
        <begin position="1"/>
        <end position="32"/>
    </location>
</feature>
<evidence type="ECO:0000256" key="1">
    <source>
        <dbReference type="SAM" id="MobiDB-lite"/>
    </source>
</evidence>
<evidence type="ECO:0008006" key="5">
    <source>
        <dbReference type="Google" id="ProtNLM"/>
    </source>
</evidence>
<sequence length="79" mass="8823">MLGRRDQIRVLLSVHGSFLILAVSTLCDVKEGEPITIDYGTDWFTGNDKCRCGSRNCKNPFNDSDNKLDEDTAKNSGNR</sequence>
<evidence type="ECO:0000256" key="2">
    <source>
        <dbReference type="SAM" id="SignalP"/>
    </source>
</evidence>
<name>A0A1Y2LS01_EPING</name>
<protein>
    <recommendedName>
        <fullName evidence="5">Post-SET domain-containing protein</fullName>
    </recommendedName>
</protein>
<gene>
    <name evidence="3" type="ORF">B5807_08775</name>
</gene>
<accession>A0A1Y2LS01</accession>